<dbReference type="Gene3D" id="3.40.309.10">
    <property type="entry name" value="Aldehyde Dehydrogenase, Chain A, domain 2"/>
    <property type="match status" value="1"/>
</dbReference>
<dbReference type="InterPro" id="IPR016163">
    <property type="entry name" value="Ald_DH_C"/>
</dbReference>
<evidence type="ECO:0000256" key="3">
    <source>
        <dbReference type="ARBA" id="ARBA00023027"/>
    </source>
</evidence>
<protein>
    <submittedName>
        <fullName evidence="5">Aldehyde dehydrogenase family protein</fullName>
    </submittedName>
</protein>
<dbReference type="InterPro" id="IPR016161">
    <property type="entry name" value="Ald_DH/histidinol_DH"/>
</dbReference>
<evidence type="ECO:0000313" key="5">
    <source>
        <dbReference type="EMBL" id="MDT0427957.1"/>
    </source>
</evidence>
<dbReference type="Proteomes" id="UP001183777">
    <property type="component" value="Unassembled WGS sequence"/>
</dbReference>
<keyword evidence="6" id="KW-1185">Reference proteome</keyword>
<evidence type="ECO:0000256" key="1">
    <source>
        <dbReference type="ARBA" id="ARBA00009986"/>
    </source>
</evidence>
<dbReference type="Pfam" id="PF00171">
    <property type="entry name" value="Aldedh"/>
    <property type="match status" value="1"/>
</dbReference>
<feature type="domain" description="Aldehyde dehydrogenase" evidence="4">
    <location>
        <begin position="24"/>
        <end position="473"/>
    </location>
</feature>
<organism evidence="5 6">
    <name type="scientific">Streptomyces salyersiae</name>
    <dbReference type="NCBI Taxonomy" id="3075530"/>
    <lineage>
        <taxon>Bacteria</taxon>
        <taxon>Bacillati</taxon>
        <taxon>Actinomycetota</taxon>
        <taxon>Actinomycetes</taxon>
        <taxon>Kitasatosporales</taxon>
        <taxon>Streptomycetaceae</taxon>
        <taxon>Streptomyces</taxon>
    </lineage>
</organism>
<evidence type="ECO:0000313" key="6">
    <source>
        <dbReference type="Proteomes" id="UP001183777"/>
    </source>
</evidence>
<dbReference type="InterPro" id="IPR016162">
    <property type="entry name" value="Ald_DH_N"/>
</dbReference>
<dbReference type="Gene3D" id="3.40.605.10">
    <property type="entry name" value="Aldehyde Dehydrogenase, Chain A, domain 1"/>
    <property type="match status" value="1"/>
</dbReference>
<dbReference type="PANTHER" id="PTHR42986:SF1">
    <property type="entry name" value="BENZALDEHYDE DEHYDROGENASE YFMT"/>
    <property type="match status" value="1"/>
</dbReference>
<evidence type="ECO:0000256" key="2">
    <source>
        <dbReference type="ARBA" id="ARBA00023002"/>
    </source>
</evidence>
<reference evidence="6" key="1">
    <citation type="submission" date="2023-07" db="EMBL/GenBank/DDBJ databases">
        <title>30 novel species of actinomycetes from the DSMZ collection.</title>
        <authorList>
            <person name="Nouioui I."/>
        </authorList>
    </citation>
    <scope>NUCLEOTIDE SEQUENCE [LARGE SCALE GENOMIC DNA]</scope>
    <source>
        <strain evidence="6">DSM 41770</strain>
    </source>
</reference>
<comment type="similarity">
    <text evidence="1">Belongs to the aldehyde dehydrogenase family.</text>
</comment>
<dbReference type="PANTHER" id="PTHR42986">
    <property type="entry name" value="BENZALDEHYDE DEHYDROGENASE YFMT"/>
    <property type="match status" value="1"/>
</dbReference>
<evidence type="ECO:0000259" key="4">
    <source>
        <dbReference type="Pfam" id="PF00171"/>
    </source>
</evidence>
<proteinExistence type="inferred from homology"/>
<keyword evidence="3" id="KW-0520">NAD</keyword>
<keyword evidence="2" id="KW-0560">Oxidoreductase</keyword>
<dbReference type="RefSeq" id="WP_311656072.1">
    <property type="nucleotide sequence ID" value="NZ_JAVREX010000003.1"/>
</dbReference>
<dbReference type="EMBL" id="JAVREX010000003">
    <property type="protein sequence ID" value="MDT0427957.1"/>
    <property type="molecule type" value="Genomic_DNA"/>
</dbReference>
<accession>A0ABU2RGH2</accession>
<gene>
    <name evidence="5" type="ORF">RM649_09925</name>
</gene>
<dbReference type="SUPFAM" id="SSF53720">
    <property type="entry name" value="ALDH-like"/>
    <property type="match status" value="1"/>
</dbReference>
<comment type="caution">
    <text evidence="5">The sequence shown here is derived from an EMBL/GenBank/DDBJ whole genome shotgun (WGS) entry which is preliminary data.</text>
</comment>
<sequence length="484" mass="51514">MSFRELAHQYIDGEWLTGNGSWDIIDFNPYNGEKLCSVTVATADEVDLAYRAAERAQREWAAAHPHERGRILSGAERVVAERADDIVEMLIDELGGTRFRAEYEVRGVRTLLREAAAQALGAAARLLPAAADGKENRLYRLPVGVIGVVSAYNFPFLATMKSVAPALALGNAAVVKPHQNAPVAGGTLVADIFREAGLPAGLLNVTITDSAEIGDSFIEHPVPKVIVFTGSERVGRHVAARAAGLFKRTVLELGGASALVVLDDADMGHAVRAAVHSRFLYQGQVSLAANRVLVDRSVAEEFTGRFTEEVAALTTGDPRDPDVSIGPVISGFQADAITSLVDEAVAQGATALVRSATRGNLVGPAVLTGLPEDSPLLKQEVFGPLALLVPFDGEDDAVRLLDRGPGGLSGAVHTADAERGVRFARRTRSGMFHVNEVTGLEDPLDAFGGEKMSGMGRLNGEAAVDAFTTWRWVSIQHGRTPFPF</sequence>
<name>A0ABU2RGH2_9ACTN</name>
<dbReference type="InterPro" id="IPR015590">
    <property type="entry name" value="Aldehyde_DH_dom"/>
</dbReference>